<protein>
    <submittedName>
        <fullName evidence="1">Uncharacterized protein</fullName>
    </submittedName>
</protein>
<dbReference type="EMBL" id="REGN01009963">
    <property type="protein sequence ID" value="RNA00003.1"/>
    <property type="molecule type" value="Genomic_DNA"/>
</dbReference>
<evidence type="ECO:0000313" key="2">
    <source>
        <dbReference type="Proteomes" id="UP000276133"/>
    </source>
</evidence>
<gene>
    <name evidence="1" type="ORF">BpHYR1_040293</name>
</gene>
<keyword evidence="2" id="KW-1185">Reference proteome</keyword>
<comment type="caution">
    <text evidence="1">The sequence shown here is derived from an EMBL/GenBank/DDBJ whole genome shotgun (WGS) entry which is preliminary data.</text>
</comment>
<dbReference type="Proteomes" id="UP000276133">
    <property type="component" value="Unassembled WGS sequence"/>
</dbReference>
<accession>A0A3M7PLL8</accession>
<dbReference type="AlphaFoldDB" id="A0A3M7PLL8"/>
<proteinExistence type="predicted"/>
<evidence type="ECO:0000313" key="1">
    <source>
        <dbReference type="EMBL" id="RNA00003.1"/>
    </source>
</evidence>
<sequence length="73" mass="8520">MIIDLASVSVCVQEIADCSALKRTSQPQKNFEQKVNDFLQAFRPKQKWKLIKSLSRKPFLRICCSTSFRKRDN</sequence>
<organism evidence="1 2">
    <name type="scientific">Brachionus plicatilis</name>
    <name type="common">Marine rotifer</name>
    <name type="synonym">Brachionus muelleri</name>
    <dbReference type="NCBI Taxonomy" id="10195"/>
    <lineage>
        <taxon>Eukaryota</taxon>
        <taxon>Metazoa</taxon>
        <taxon>Spiralia</taxon>
        <taxon>Gnathifera</taxon>
        <taxon>Rotifera</taxon>
        <taxon>Eurotatoria</taxon>
        <taxon>Monogononta</taxon>
        <taxon>Pseudotrocha</taxon>
        <taxon>Ploima</taxon>
        <taxon>Brachionidae</taxon>
        <taxon>Brachionus</taxon>
    </lineage>
</organism>
<reference evidence="1 2" key="1">
    <citation type="journal article" date="2018" name="Sci. Rep.">
        <title>Genomic signatures of local adaptation to the degree of environmental predictability in rotifers.</title>
        <authorList>
            <person name="Franch-Gras L."/>
            <person name="Hahn C."/>
            <person name="Garcia-Roger E.M."/>
            <person name="Carmona M.J."/>
            <person name="Serra M."/>
            <person name="Gomez A."/>
        </authorList>
    </citation>
    <scope>NUCLEOTIDE SEQUENCE [LARGE SCALE GENOMIC DNA]</scope>
    <source>
        <strain evidence="1">HYR1</strain>
    </source>
</reference>
<name>A0A3M7PLL8_BRAPC</name>